<feature type="region of interest" description="Disordered" evidence="2">
    <location>
        <begin position="65"/>
        <end position="92"/>
    </location>
</feature>
<organism evidence="5 6">
    <name type="scientific">Alloscardovia venturai</name>
    <dbReference type="NCBI Taxonomy" id="1769421"/>
    <lineage>
        <taxon>Bacteria</taxon>
        <taxon>Bacillati</taxon>
        <taxon>Actinomycetota</taxon>
        <taxon>Actinomycetes</taxon>
        <taxon>Bifidobacteriales</taxon>
        <taxon>Bifidobacteriaceae</taxon>
        <taxon>Alloscardovia</taxon>
    </lineage>
</organism>
<feature type="domain" description="FHA" evidence="4">
    <location>
        <begin position="122"/>
        <end position="173"/>
    </location>
</feature>
<keyword evidence="1" id="KW-0597">Phosphoprotein</keyword>
<keyword evidence="3" id="KW-0472">Membrane</keyword>
<comment type="caution">
    <text evidence="5">The sequence shown here is derived from an EMBL/GenBank/DDBJ whole genome shotgun (WGS) entry which is preliminary data.</text>
</comment>
<dbReference type="SMART" id="SM00240">
    <property type="entry name" value="FHA"/>
    <property type="match status" value="1"/>
</dbReference>
<evidence type="ECO:0000256" key="3">
    <source>
        <dbReference type="SAM" id="Phobius"/>
    </source>
</evidence>
<dbReference type="PANTHER" id="PTHR23308">
    <property type="entry name" value="NUCLEAR INHIBITOR OF PROTEIN PHOSPHATASE-1"/>
    <property type="match status" value="1"/>
</dbReference>
<sequence>MTDLTFAILKYGLLAALWIFVWLAVRAINRDVEALAPRKSHRARARRERENHMVVIGDAAPVHSVNSTASSATHPAASSHISHAQAQTAGSNASVNGHVPAILTIIDGPLSGTTMQLGTGAISLGRAANNNLVLDDEFVSSHHARVFLDAASGQWAVEDLGSTNGTKVAGQPIHGACFLPAGVPVRIGATTFELR</sequence>
<keyword evidence="3" id="KW-1133">Transmembrane helix</keyword>
<dbReference type="InterPro" id="IPR000253">
    <property type="entry name" value="FHA_dom"/>
</dbReference>
<accession>A0ABW2Y2Y5</accession>
<dbReference type="InterPro" id="IPR008984">
    <property type="entry name" value="SMAD_FHA_dom_sf"/>
</dbReference>
<keyword evidence="6" id="KW-1185">Reference proteome</keyword>
<protein>
    <submittedName>
        <fullName evidence="5">FHA domain-containing protein</fullName>
    </submittedName>
</protein>
<dbReference type="EMBL" id="JBHTHQ010000012">
    <property type="protein sequence ID" value="MFD0704617.1"/>
    <property type="molecule type" value="Genomic_DNA"/>
</dbReference>
<dbReference type="Pfam" id="PF00498">
    <property type="entry name" value="FHA"/>
    <property type="match status" value="1"/>
</dbReference>
<evidence type="ECO:0000256" key="1">
    <source>
        <dbReference type="ARBA" id="ARBA00022553"/>
    </source>
</evidence>
<evidence type="ECO:0000313" key="5">
    <source>
        <dbReference type="EMBL" id="MFD0704617.1"/>
    </source>
</evidence>
<feature type="compositionally biased region" description="Low complexity" evidence="2">
    <location>
        <begin position="67"/>
        <end position="89"/>
    </location>
</feature>
<reference evidence="6" key="1">
    <citation type="journal article" date="2019" name="Int. J. Syst. Evol. Microbiol.">
        <title>The Global Catalogue of Microorganisms (GCM) 10K type strain sequencing project: providing services to taxonomists for standard genome sequencing and annotation.</title>
        <authorList>
            <consortium name="The Broad Institute Genomics Platform"/>
            <consortium name="The Broad Institute Genome Sequencing Center for Infectious Disease"/>
            <person name="Wu L."/>
            <person name="Ma J."/>
        </authorList>
    </citation>
    <scope>NUCLEOTIDE SEQUENCE [LARGE SCALE GENOMIC DNA]</scope>
    <source>
        <strain evidence="6">CCM 8604</strain>
    </source>
</reference>
<evidence type="ECO:0000313" key="6">
    <source>
        <dbReference type="Proteomes" id="UP001597036"/>
    </source>
</evidence>
<gene>
    <name evidence="5" type="ORF">ACFQY8_02480</name>
</gene>
<dbReference type="SUPFAM" id="SSF49879">
    <property type="entry name" value="SMAD/FHA domain"/>
    <property type="match status" value="1"/>
</dbReference>
<evidence type="ECO:0000256" key="2">
    <source>
        <dbReference type="SAM" id="MobiDB-lite"/>
    </source>
</evidence>
<dbReference type="Proteomes" id="UP001597036">
    <property type="component" value="Unassembled WGS sequence"/>
</dbReference>
<dbReference type="PROSITE" id="PS50006">
    <property type="entry name" value="FHA_DOMAIN"/>
    <property type="match status" value="1"/>
</dbReference>
<feature type="transmembrane region" description="Helical" evidence="3">
    <location>
        <begin position="6"/>
        <end position="25"/>
    </location>
</feature>
<name>A0ABW2Y2Y5_9BIFI</name>
<dbReference type="InterPro" id="IPR050923">
    <property type="entry name" value="Cell_Proc_Reg/RNA_Proc"/>
</dbReference>
<dbReference type="RefSeq" id="WP_377938256.1">
    <property type="nucleotide sequence ID" value="NZ_JBHTHQ010000012.1"/>
</dbReference>
<dbReference type="Gene3D" id="2.60.200.20">
    <property type="match status" value="1"/>
</dbReference>
<proteinExistence type="predicted"/>
<keyword evidence="3" id="KW-0812">Transmembrane</keyword>
<evidence type="ECO:0000259" key="4">
    <source>
        <dbReference type="PROSITE" id="PS50006"/>
    </source>
</evidence>